<name>A0ABW3J465_9FLAO</name>
<proteinExistence type="predicted"/>
<reference evidence="2" key="1">
    <citation type="journal article" date="2019" name="Int. J. Syst. Evol. Microbiol.">
        <title>The Global Catalogue of Microorganisms (GCM) 10K type strain sequencing project: providing services to taxonomists for standard genome sequencing and annotation.</title>
        <authorList>
            <consortium name="The Broad Institute Genomics Platform"/>
            <consortium name="The Broad Institute Genome Sequencing Center for Infectious Disease"/>
            <person name="Wu L."/>
            <person name="Ma J."/>
        </authorList>
    </citation>
    <scope>NUCLEOTIDE SEQUENCE [LARGE SCALE GENOMIC DNA]</scope>
    <source>
        <strain evidence="2">CECT 7649</strain>
    </source>
</reference>
<evidence type="ECO:0008006" key="3">
    <source>
        <dbReference type="Google" id="ProtNLM"/>
    </source>
</evidence>
<evidence type="ECO:0000313" key="2">
    <source>
        <dbReference type="Proteomes" id="UP001597051"/>
    </source>
</evidence>
<dbReference type="EMBL" id="JBHTIZ010000026">
    <property type="protein sequence ID" value="MFD0985069.1"/>
    <property type="molecule type" value="Genomic_DNA"/>
</dbReference>
<dbReference type="Proteomes" id="UP001597051">
    <property type="component" value="Unassembled WGS sequence"/>
</dbReference>
<gene>
    <name evidence="1" type="ORF">ACFQ0S_11350</name>
</gene>
<dbReference type="PROSITE" id="PS51257">
    <property type="entry name" value="PROKAR_LIPOPROTEIN"/>
    <property type="match status" value="1"/>
</dbReference>
<keyword evidence="2" id="KW-1185">Reference proteome</keyword>
<evidence type="ECO:0000313" key="1">
    <source>
        <dbReference type="EMBL" id="MFD0985069.1"/>
    </source>
</evidence>
<sequence length="172" mass="20200">MFHVERIVKSIIFKGLTTFLLPFFLLLSCVGLQQRVPISDYVIVTNGKEVLGNKNLSAFIFENNLKKLPIEQFLAAKFNTNSYSQTEFWITIDKNKYQIMIYDKADYEKYFISYNFAVMNFEPENAKSNDQRTFIAISMINSNNEDCLNDNSLYQNIAVNYLKQLKEEFYNQ</sequence>
<dbReference type="RefSeq" id="WP_379757813.1">
    <property type="nucleotide sequence ID" value="NZ_JBHSYB010000027.1"/>
</dbReference>
<organism evidence="1 2">
    <name type="scientific">Flavobacterium myungsuense</name>
    <dbReference type="NCBI Taxonomy" id="651823"/>
    <lineage>
        <taxon>Bacteria</taxon>
        <taxon>Pseudomonadati</taxon>
        <taxon>Bacteroidota</taxon>
        <taxon>Flavobacteriia</taxon>
        <taxon>Flavobacteriales</taxon>
        <taxon>Flavobacteriaceae</taxon>
        <taxon>Flavobacterium</taxon>
    </lineage>
</organism>
<accession>A0ABW3J465</accession>
<protein>
    <recommendedName>
        <fullName evidence="3">Lipoprotein</fullName>
    </recommendedName>
</protein>
<comment type="caution">
    <text evidence="1">The sequence shown here is derived from an EMBL/GenBank/DDBJ whole genome shotgun (WGS) entry which is preliminary data.</text>
</comment>